<evidence type="ECO:0000313" key="1">
    <source>
        <dbReference type="EMBL" id="MFD2698773.1"/>
    </source>
</evidence>
<organism evidence="1 2">
    <name type="scientific">Mesonia sediminis</name>
    <dbReference type="NCBI Taxonomy" id="1703946"/>
    <lineage>
        <taxon>Bacteria</taxon>
        <taxon>Pseudomonadati</taxon>
        <taxon>Bacteroidota</taxon>
        <taxon>Flavobacteriia</taxon>
        <taxon>Flavobacteriales</taxon>
        <taxon>Flavobacteriaceae</taxon>
        <taxon>Mesonia</taxon>
    </lineage>
</organism>
<evidence type="ECO:0000313" key="2">
    <source>
        <dbReference type="Proteomes" id="UP001597357"/>
    </source>
</evidence>
<proteinExistence type="predicted"/>
<dbReference type="EMBL" id="JBHULZ010000041">
    <property type="protein sequence ID" value="MFD2698773.1"/>
    <property type="molecule type" value="Genomic_DNA"/>
</dbReference>
<protein>
    <submittedName>
        <fullName evidence="1">Uncharacterized protein</fullName>
    </submittedName>
</protein>
<name>A0ABW5SHX1_9FLAO</name>
<accession>A0ABW5SHX1</accession>
<gene>
    <name evidence="1" type="ORF">ACFSQ0_12295</name>
</gene>
<keyword evidence="2" id="KW-1185">Reference proteome</keyword>
<dbReference type="Proteomes" id="UP001597357">
    <property type="component" value="Unassembled WGS sequence"/>
</dbReference>
<reference evidence="2" key="1">
    <citation type="journal article" date="2019" name="Int. J. Syst. Evol. Microbiol.">
        <title>The Global Catalogue of Microorganisms (GCM) 10K type strain sequencing project: providing services to taxonomists for standard genome sequencing and annotation.</title>
        <authorList>
            <consortium name="The Broad Institute Genomics Platform"/>
            <consortium name="The Broad Institute Genome Sequencing Center for Infectious Disease"/>
            <person name="Wu L."/>
            <person name="Ma J."/>
        </authorList>
    </citation>
    <scope>NUCLEOTIDE SEQUENCE [LARGE SCALE GENOMIC DNA]</scope>
    <source>
        <strain evidence="2">KCTC 42255</strain>
    </source>
</reference>
<sequence>MNLPSRIGTTKKRIYGIGEQLKLRNAIAQTYKLEIIAEVDGYKDYASVIANSPYQLQKISLNPSDQITFYYQAAGASSGYISIISTQTVIGNN</sequence>
<dbReference type="RefSeq" id="WP_379048686.1">
    <property type="nucleotide sequence ID" value="NZ_JBHULZ010000041.1"/>
</dbReference>
<comment type="caution">
    <text evidence="1">The sequence shown here is derived from an EMBL/GenBank/DDBJ whole genome shotgun (WGS) entry which is preliminary data.</text>
</comment>